<dbReference type="SUPFAM" id="SSF57424">
    <property type="entry name" value="LDL receptor-like module"/>
    <property type="match status" value="2"/>
</dbReference>
<evidence type="ECO:0000256" key="2">
    <source>
        <dbReference type="ARBA" id="ARBA00022741"/>
    </source>
</evidence>
<dbReference type="Gene3D" id="3.30.200.20">
    <property type="entry name" value="Phosphorylase Kinase, domain 1"/>
    <property type="match status" value="1"/>
</dbReference>
<evidence type="ECO:0000313" key="11">
    <source>
        <dbReference type="Proteomes" id="UP000198287"/>
    </source>
</evidence>
<dbReference type="GO" id="GO:0005524">
    <property type="term" value="F:ATP binding"/>
    <property type="evidence" value="ECO:0007669"/>
    <property type="project" value="UniProtKB-UniRule"/>
</dbReference>
<dbReference type="InterPro" id="IPR050339">
    <property type="entry name" value="CC_SR_Kinase"/>
</dbReference>
<dbReference type="GO" id="GO:0004672">
    <property type="term" value="F:protein kinase activity"/>
    <property type="evidence" value="ECO:0007669"/>
    <property type="project" value="InterPro"/>
</dbReference>
<feature type="disulfide bond" evidence="7">
    <location>
        <begin position="71"/>
        <end position="89"/>
    </location>
</feature>
<dbReference type="PROSITE" id="PS00107">
    <property type="entry name" value="PROTEIN_KINASE_ATP"/>
    <property type="match status" value="1"/>
</dbReference>
<comment type="similarity">
    <text evidence="6">Belongs to the protein kinase superfamily. Ser/Thr protein kinase family. GCN2 subfamily.</text>
</comment>
<dbReference type="Pfam" id="PF00057">
    <property type="entry name" value="Ldl_recept_a"/>
    <property type="match status" value="1"/>
</dbReference>
<organism evidence="10 11">
    <name type="scientific">Folsomia candida</name>
    <name type="common">Springtail</name>
    <dbReference type="NCBI Taxonomy" id="158441"/>
    <lineage>
        <taxon>Eukaryota</taxon>
        <taxon>Metazoa</taxon>
        <taxon>Ecdysozoa</taxon>
        <taxon>Arthropoda</taxon>
        <taxon>Hexapoda</taxon>
        <taxon>Collembola</taxon>
        <taxon>Entomobryomorpha</taxon>
        <taxon>Isotomoidea</taxon>
        <taxon>Isotomidae</taxon>
        <taxon>Proisotominae</taxon>
        <taxon>Folsomia</taxon>
    </lineage>
</organism>
<dbReference type="InterPro" id="IPR036055">
    <property type="entry name" value="LDL_receptor-like_sf"/>
</dbReference>
<dbReference type="PRINTS" id="PR00261">
    <property type="entry name" value="LDLRECEPTOR"/>
</dbReference>
<feature type="binding site" evidence="8">
    <location>
        <position position="234"/>
    </location>
    <ligand>
        <name>ATP</name>
        <dbReference type="ChEBI" id="CHEBI:30616"/>
    </ligand>
</feature>
<keyword evidence="3 10" id="KW-0418">Kinase</keyword>
<dbReference type="PROSITE" id="PS50011">
    <property type="entry name" value="PROTEIN_KINASE_DOM"/>
    <property type="match status" value="1"/>
</dbReference>
<comment type="caution">
    <text evidence="10">The sequence shown here is derived from an EMBL/GenBank/DDBJ whole genome shotgun (WGS) entry which is preliminary data.</text>
</comment>
<protein>
    <submittedName>
        <fullName evidence="10">Eukaryotic translation initiation factor 2-alpha kinase 3</fullName>
    </submittedName>
</protein>
<dbReference type="SMART" id="SM00220">
    <property type="entry name" value="S_TKc"/>
    <property type="match status" value="1"/>
</dbReference>
<evidence type="ECO:0000256" key="8">
    <source>
        <dbReference type="PROSITE-ProRule" id="PRU10141"/>
    </source>
</evidence>
<evidence type="ECO:0000259" key="9">
    <source>
        <dbReference type="PROSITE" id="PS50011"/>
    </source>
</evidence>
<gene>
    <name evidence="10" type="ORF">Fcan01_16908</name>
</gene>
<dbReference type="SUPFAM" id="SSF56112">
    <property type="entry name" value="Protein kinase-like (PK-like)"/>
    <property type="match status" value="1"/>
</dbReference>
<dbReference type="PROSITE" id="PS00108">
    <property type="entry name" value="PROTEIN_KINASE_ST"/>
    <property type="match status" value="1"/>
</dbReference>
<feature type="domain" description="Protein kinase" evidence="9">
    <location>
        <begin position="203"/>
        <end position="517"/>
    </location>
</feature>
<dbReference type="InterPro" id="IPR017441">
    <property type="entry name" value="Protein_kinase_ATP_BS"/>
</dbReference>
<dbReference type="PANTHER" id="PTHR11042">
    <property type="entry name" value="EUKARYOTIC TRANSLATION INITIATION FACTOR 2-ALPHA KINASE EIF2-ALPHA KINASE -RELATED"/>
    <property type="match status" value="1"/>
</dbReference>
<dbReference type="InterPro" id="IPR000719">
    <property type="entry name" value="Prot_kinase_dom"/>
</dbReference>
<dbReference type="AlphaFoldDB" id="A0A226DS52"/>
<dbReference type="CDD" id="cd00112">
    <property type="entry name" value="LDLa"/>
    <property type="match status" value="2"/>
</dbReference>
<evidence type="ECO:0000256" key="1">
    <source>
        <dbReference type="ARBA" id="ARBA00022679"/>
    </source>
</evidence>
<feature type="non-terminal residue" evidence="10">
    <location>
        <position position="1"/>
    </location>
</feature>
<dbReference type="Gene3D" id="4.10.400.10">
    <property type="entry name" value="Low-density Lipoprotein Receptor"/>
    <property type="match status" value="2"/>
</dbReference>
<dbReference type="PROSITE" id="PS50068">
    <property type="entry name" value="LDLRA_2"/>
    <property type="match status" value="2"/>
</dbReference>
<evidence type="ECO:0000256" key="7">
    <source>
        <dbReference type="PROSITE-ProRule" id="PRU00124"/>
    </source>
</evidence>
<evidence type="ECO:0000256" key="6">
    <source>
        <dbReference type="ARBA" id="ARBA00037982"/>
    </source>
</evidence>
<evidence type="ECO:0000256" key="5">
    <source>
        <dbReference type="ARBA" id="ARBA00023157"/>
    </source>
</evidence>
<proteinExistence type="inferred from homology"/>
<dbReference type="GO" id="GO:0003743">
    <property type="term" value="F:translation initiation factor activity"/>
    <property type="evidence" value="ECO:0007669"/>
    <property type="project" value="UniProtKB-KW"/>
</dbReference>
<evidence type="ECO:0000313" key="10">
    <source>
        <dbReference type="EMBL" id="OXA48332.1"/>
    </source>
</evidence>
<accession>A0A226DS52</accession>
<dbReference type="PROSITE" id="PS01209">
    <property type="entry name" value="LDLRA_1"/>
    <property type="match status" value="1"/>
</dbReference>
<keyword evidence="10" id="KW-0396">Initiation factor</keyword>
<dbReference type="GO" id="GO:0005634">
    <property type="term" value="C:nucleus"/>
    <property type="evidence" value="ECO:0007669"/>
    <property type="project" value="TreeGrafter"/>
</dbReference>
<feature type="disulfide bond" evidence="7">
    <location>
        <begin position="64"/>
        <end position="76"/>
    </location>
</feature>
<dbReference type="GO" id="GO:0005737">
    <property type="term" value="C:cytoplasm"/>
    <property type="evidence" value="ECO:0007669"/>
    <property type="project" value="TreeGrafter"/>
</dbReference>
<name>A0A226DS52_FOLCA</name>
<dbReference type="SMART" id="SM00192">
    <property type="entry name" value="LDLa"/>
    <property type="match status" value="2"/>
</dbReference>
<dbReference type="Proteomes" id="UP000198287">
    <property type="component" value="Unassembled WGS sequence"/>
</dbReference>
<keyword evidence="4 8" id="KW-0067">ATP-binding</keyword>
<evidence type="ECO:0000256" key="3">
    <source>
        <dbReference type="ARBA" id="ARBA00022777"/>
    </source>
</evidence>
<dbReference type="InterPro" id="IPR023415">
    <property type="entry name" value="LDLR_class-A_CS"/>
</dbReference>
<keyword evidence="11" id="KW-1185">Reference proteome</keyword>
<comment type="caution">
    <text evidence="7">Lacks conserved residue(s) required for the propagation of feature annotation.</text>
</comment>
<dbReference type="OrthoDB" id="1405469at2759"/>
<keyword evidence="1" id="KW-0808">Transferase</keyword>
<keyword evidence="10" id="KW-0648">Protein biosynthesis</keyword>
<dbReference type="InterPro" id="IPR011009">
    <property type="entry name" value="Kinase-like_dom_sf"/>
</dbReference>
<dbReference type="Pfam" id="PF00069">
    <property type="entry name" value="Pkinase"/>
    <property type="match status" value="1"/>
</dbReference>
<reference evidence="10 11" key="1">
    <citation type="submission" date="2015-12" db="EMBL/GenBank/DDBJ databases">
        <title>The genome of Folsomia candida.</title>
        <authorList>
            <person name="Faddeeva A."/>
            <person name="Derks M.F."/>
            <person name="Anvar Y."/>
            <person name="Smit S."/>
            <person name="Van Straalen N."/>
            <person name="Roelofs D."/>
        </authorList>
    </citation>
    <scope>NUCLEOTIDE SEQUENCE [LARGE SCALE GENOMIC DNA]</scope>
    <source>
        <strain evidence="10 11">VU population</strain>
        <tissue evidence="10">Whole body</tissue>
    </source>
</reference>
<dbReference type="InterPro" id="IPR008271">
    <property type="entry name" value="Ser/Thr_kinase_AS"/>
</dbReference>
<sequence length="517" mass="58482">YTQDMCINHDLGAVIYLNGSYFLLGEGYNHFTHEALPTCDADTLYRFVMWSYDTLKWIRDNERCGSGSFTCDEGKCLPLHQLCNRVVNCVDATDEDESFCSRLYKCGAGKFYCGGADPKCISLAQVNDGVADCNDGEDENIIPSNGKIIYVSVTVSVILGNFIKPFISADPLIELREYSFENNDTEEATPDIFPKPWKTDDSLRCIKLIGEGSYSKVYKALDQADVVNPNVAVKCVDIRGMLRTCIESDTTREAGVLATLLNEIVVLSVLSSEYVVRYISCWAEAEDSSQHKLDRDNLQEYVEILLSRSAETSTSILWAPRSNIYIKMELCQYTLKYFLENCRLIPDFGNGHIAPIFRDVTMCLKHIHAKGFIHRDIKPGNIFCKMNKTGGCTWVIGDFGLATKYFGDRRFGNVGTKDYWSPELRSGSGYTTKTDMYSLGLLFLELLQRKCLDTNMSKISAQLGKLSNSKQRFLYLKVLVEDKFVIWVKLINKLVNPGDTNRICCKELEIALSRIRY</sequence>
<keyword evidence="2 8" id="KW-0547">Nucleotide-binding</keyword>
<keyword evidence="5 7" id="KW-1015">Disulfide bond</keyword>
<dbReference type="InterPro" id="IPR002172">
    <property type="entry name" value="LDrepeatLR_classA_rpt"/>
</dbReference>
<evidence type="ECO:0000256" key="4">
    <source>
        <dbReference type="ARBA" id="ARBA00022840"/>
    </source>
</evidence>
<dbReference type="EMBL" id="LNIX01000012">
    <property type="protein sequence ID" value="OXA48332.1"/>
    <property type="molecule type" value="Genomic_DNA"/>
</dbReference>
<dbReference type="Gene3D" id="1.10.510.10">
    <property type="entry name" value="Transferase(Phosphotransferase) domain 1"/>
    <property type="match status" value="1"/>
</dbReference>